<dbReference type="GO" id="GO:0004843">
    <property type="term" value="F:cysteine-type deubiquitinase activity"/>
    <property type="evidence" value="ECO:0007669"/>
    <property type="project" value="UniProtKB-EC"/>
</dbReference>
<dbReference type="InterPro" id="IPR029346">
    <property type="entry name" value="USP_C"/>
</dbReference>
<keyword evidence="15" id="KW-1185">Reference proteome</keyword>
<dbReference type="FunFam" id="3.10.20.90:FF:000064">
    <property type="entry name" value="Putative ubiquitin carboxyl-terminal hydrolase 7"/>
    <property type="match status" value="1"/>
</dbReference>
<dbReference type="InterPro" id="IPR024729">
    <property type="entry name" value="USP7_ICP0-binding_dom"/>
</dbReference>
<dbReference type="SUPFAM" id="SSF49599">
    <property type="entry name" value="TRAF domain-like"/>
    <property type="match status" value="1"/>
</dbReference>
<keyword evidence="10" id="KW-0539">Nucleus</keyword>
<dbReference type="PANTHER" id="PTHR24006">
    <property type="entry name" value="UBIQUITIN CARBOXYL-TERMINAL HYDROLASE"/>
    <property type="match status" value="1"/>
</dbReference>
<evidence type="ECO:0000256" key="9">
    <source>
        <dbReference type="ARBA" id="ARBA00022807"/>
    </source>
</evidence>
<sequence>MNDVKFDKLNNHSEVEDMDTAEDNIELDRGGDVNAKPVNGDVENGATPKEDDGMDDDESRAEATFHYVVKNISKMQKDTDLSPPHYIRNLPWKIMAMPRYSPQHSSDKHSQKSLGFFLQCNAESDSSSWSCHALAELRILNFRTDTEPFSRKIQHLFYSKENDWGFSHFIMWSDLLDPDKGYYNAKEDSVTLEVHVVADAPHGVSWDSKKHTGFVGLKNQGATCYMNSLLQTLYFTNQLRKAVYLMPTESDDSSKSVPLALQRVYYELQFMDKAVGTKKLTKSFGWETLDSFMQHDVQELCRVLLDNMENKMKNTCVDGTIPRLFEGTTLSYIKCKHVDYMSSKTEAFYDIQLNIKGKKNIVESFKDYITKETLDGDNKYDAGQYGLQEAEKGVIFLSFPPVLHLQLMRFQYDPITDANVKINDRFEFPDVLNLDQFLQKPEKTPANYILHAVLVHSGDNHGGHYVVYINPKGDGKWCKFDDDVVSRCTKAEAIDRNFGGNDDEITVKHCTNAYMLVYIRENSLDDVASPVTENDIPESLVNRLQEEKRLEMQKRKEKVEAHLYMNIHVLTHDHFHGHQGNDLFDVDKSNNYRLFKIKKSATLNDFLEMLSENLKYPVEHLRIWPLTYRSNQTFRPTMLEVEANKSIHDLADTDGPWYVFVETLSVESTARSLPPFDKESDVLLFLKRYDPKTKSISYCGHIYTPITATVGQLMPVLCERGGFPQGTDLIVFEEVKPNLTERIEDYDIPLEKIMDELMDGDILVFQKDDPELHHYELPTAKDYFKDLYYRIEVTFCDKTLPNDNGFTLELSQRMNYDQVANAVAQHLGTDPYLLQFFKAQGYREGPGNPIRCTYEGSLKDLFTYFKQKSPRKIYYQPLSIRISELENKRQFKCTWVNMKLKEEKELVLYPDKNGSVADLLTEARKQVELHPTEGSGKLRLMEIISYKIFNIQREDIQLECLSTAGTKSFRVEEIPLEEQNIDTEEELLIPCAHFQKEIFSTFGVPFMLRIRHGEAFSQVKERIQKRLEISEKEFEKWKFAIVVMGRQTYMPEDTESYVNIQDFQLHTMQSSGMQARPWLGLDHINKTPKRSRYTYLEKAIKIHN</sequence>
<evidence type="ECO:0000313" key="15">
    <source>
        <dbReference type="Proteomes" id="UP000749559"/>
    </source>
</evidence>
<dbReference type="Pfam" id="PF00443">
    <property type="entry name" value="UCH"/>
    <property type="match status" value="1"/>
</dbReference>
<feature type="compositionally biased region" description="Basic and acidic residues" evidence="13">
    <location>
        <begin position="1"/>
        <end position="15"/>
    </location>
</feature>
<dbReference type="InterPro" id="IPR002083">
    <property type="entry name" value="MATH/TRAF_dom"/>
</dbReference>
<dbReference type="PANTHER" id="PTHR24006:SF644">
    <property type="entry name" value="UBIQUITIN CARBOXYL-TERMINAL HYDROLASE 7"/>
    <property type="match status" value="1"/>
</dbReference>
<dbReference type="Gene3D" id="2.60.210.10">
    <property type="entry name" value="Apoptosis, Tumor Necrosis Factor Receptor Associated Protein 2, Chain A"/>
    <property type="match status" value="1"/>
</dbReference>
<dbReference type="GO" id="GO:0006508">
    <property type="term" value="P:proteolysis"/>
    <property type="evidence" value="ECO:0007669"/>
    <property type="project" value="UniProtKB-KW"/>
</dbReference>
<dbReference type="PROSITE" id="PS50144">
    <property type="entry name" value="MATH"/>
    <property type="match status" value="1"/>
</dbReference>
<evidence type="ECO:0000256" key="3">
    <source>
        <dbReference type="ARBA" id="ARBA00009085"/>
    </source>
</evidence>
<accession>A0A8J1U9N9</accession>
<protein>
    <recommendedName>
        <fullName evidence="5">Ubiquitin carboxyl-terminal hydrolase 7</fullName>
        <ecNumber evidence="4">3.4.19.12</ecNumber>
    </recommendedName>
    <alternativeName>
        <fullName evidence="12">Ubiquitin thioesterase 7</fullName>
    </alternativeName>
    <alternativeName>
        <fullName evidence="11">Ubiquitin-specific-processing protease 7</fullName>
    </alternativeName>
</protein>
<proteinExistence type="inferred from homology"/>
<dbReference type="FunFam" id="3.90.70.10:FF:000005">
    <property type="entry name" value="Ubiquitin carboxyl-terminal hydrolase 7"/>
    <property type="match status" value="1"/>
</dbReference>
<dbReference type="GO" id="GO:0031647">
    <property type="term" value="P:regulation of protein stability"/>
    <property type="evidence" value="ECO:0007669"/>
    <property type="project" value="TreeGrafter"/>
</dbReference>
<dbReference type="CDD" id="cd02659">
    <property type="entry name" value="peptidase_C19C"/>
    <property type="match status" value="1"/>
</dbReference>
<dbReference type="InterPro" id="IPR008974">
    <property type="entry name" value="TRAF-like"/>
</dbReference>
<dbReference type="Pfam" id="PF12436">
    <property type="entry name" value="USP7_ICP0_bdg"/>
    <property type="match status" value="1"/>
</dbReference>
<dbReference type="EC" id="3.4.19.12" evidence="4"/>
<dbReference type="Gene3D" id="3.10.20.90">
    <property type="entry name" value="Phosphatidylinositol 3-kinase Catalytic Subunit, Chain A, domain 1"/>
    <property type="match status" value="2"/>
</dbReference>
<keyword evidence="7" id="KW-0833">Ubl conjugation pathway</keyword>
<dbReference type="Proteomes" id="UP000749559">
    <property type="component" value="Unassembled WGS sequence"/>
</dbReference>
<gene>
    <name evidence="14" type="ORF">OFUS_LOCUS19641</name>
</gene>
<comment type="catalytic activity">
    <reaction evidence="1">
        <text>Thiol-dependent hydrolysis of ester, thioester, amide, peptide and isopeptide bonds formed by the C-terminal Gly of ubiquitin (a 76-residue protein attached to proteins as an intracellular targeting signal).</text>
        <dbReference type="EC" id="3.4.19.12"/>
    </reaction>
</comment>
<keyword evidence="9" id="KW-0788">Thiol protease</keyword>
<dbReference type="GO" id="GO:0016579">
    <property type="term" value="P:protein deubiquitination"/>
    <property type="evidence" value="ECO:0007669"/>
    <property type="project" value="InterPro"/>
</dbReference>
<evidence type="ECO:0000256" key="12">
    <source>
        <dbReference type="ARBA" id="ARBA00031508"/>
    </source>
</evidence>
<dbReference type="PROSITE" id="PS50235">
    <property type="entry name" value="USP_3"/>
    <property type="match status" value="1"/>
</dbReference>
<evidence type="ECO:0000256" key="4">
    <source>
        <dbReference type="ARBA" id="ARBA00012759"/>
    </source>
</evidence>
<evidence type="ECO:0000256" key="2">
    <source>
        <dbReference type="ARBA" id="ARBA00004123"/>
    </source>
</evidence>
<dbReference type="CDD" id="cd03772">
    <property type="entry name" value="MATH_HAUSP"/>
    <property type="match status" value="1"/>
</dbReference>
<keyword evidence="6" id="KW-0645">Protease</keyword>
<dbReference type="InterPro" id="IPR028889">
    <property type="entry name" value="USP"/>
</dbReference>
<feature type="region of interest" description="Disordered" evidence="13">
    <location>
        <begin position="1"/>
        <end position="58"/>
    </location>
</feature>
<comment type="subcellular location">
    <subcellularLocation>
        <location evidence="2">Nucleus</location>
    </subcellularLocation>
</comment>
<dbReference type="Gene3D" id="3.90.70.10">
    <property type="entry name" value="Cysteine proteinases"/>
    <property type="match status" value="1"/>
</dbReference>
<evidence type="ECO:0000256" key="1">
    <source>
        <dbReference type="ARBA" id="ARBA00000707"/>
    </source>
</evidence>
<dbReference type="OrthoDB" id="289038at2759"/>
<dbReference type="InterPro" id="IPR001394">
    <property type="entry name" value="Peptidase_C19_UCH"/>
</dbReference>
<dbReference type="FunFam" id="2.60.210.10:FF:000006">
    <property type="entry name" value="Ubiquitin carboxyl-terminal hydrolase 7"/>
    <property type="match status" value="1"/>
</dbReference>
<dbReference type="InterPro" id="IPR050164">
    <property type="entry name" value="Peptidase_C19"/>
</dbReference>
<dbReference type="SUPFAM" id="SSF54001">
    <property type="entry name" value="Cysteine proteinases"/>
    <property type="match status" value="1"/>
</dbReference>
<dbReference type="GO" id="GO:0005634">
    <property type="term" value="C:nucleus"/>
    <property type="evidence" value="ECO:0007669"/>
    <property type="project" value="UniProtKB-SubCell"/>
</dbReference>
<dbReference type="PROSITE" id="PS00972">
    <property type="entry name" value="USP_1"/>
    <property type="match status" value="1"/>
</dbReference>
<evidence type="ECO:0000256" key="10">
    <source>
        <dbReference type="ARBA" id="ARBA00023242"/>
    </source>
</evidence>
<dbReference type="GO" id="GO:0005829">
    <property type="term" value="C:cytosol"/>
    <property type="evidence" value="ECO:0007669"/>
    <property type="project" value="TreeGrafter"/>
</dbReference>
<evidence type="ECO:0000256" key="8">
    <source>
        <dbReference type="ARBA" id="ARBA00022801"/>
    </source>
</evidence>
<comment type="caution">
    <text evidence="14">The sequence shown here is derived from an EMBL/GenBank/DDBJ whole genome shotgun (WGS) entry which is preliminary data.</text>
</comment>
<evidence type="ECO:0000256" key="5">
    <source>
        <dbReference type="ARBA" id="ARBA00021393"/>
    </source>
</evidence>
<comment type="similarity">
    <text evidence="3">Belongs to the peptidase C19 family.</text>
</comment>
<dbReference type="EMBL" id="CAIIXF020000009">
    <property type="protein sequence ID" value="CAH1795048.1"/>
    <property type="molecule type" value="Genomic_DNA"/>
</dbReference>
<organism evidence="14 15">
    <name type="scientific">Owenia fusiformis</name>
    <name type="common">Polychaete worm</name>
    <dbReference type="NCBI Taxonomy" id="6347"/>
    <lineage>
        <taxon>Eukaryota</taxon>
        <taxon>Metazoa</taxon>
        <taxon>Spiralia</taxon>
        <taxon>Lophotrochozoa</taxon>
        <taxon>Annelida</taxon>
        <taxon>Polychaeta</taxon>
        <taxon>Sedentaria</taxon>
        <taxon>Canalipalpata</taxon>
        <taxon>Sabellida</taxon>
        <taxon>Oweniida</taxon>
        <taxon>Oweniidae</taxon>
        <taxon>Owenia</taxon>
    </lineage>
</organism>
<keyword evidence="8" id="KW-0378">Hydrolase</keyword>
<dbReference type="InterPro" id="IPR018200">
    <property type="entry name" value="USP_CS"/>
</dbReference>
<dbReference type="Pfam" id="PF14533">
    <property type="entry name" value="USP7_C2"/>
    <property type="match status" value="1"/>
</dbReference>
<evidence type="ECO:0000256" key="7">
    <source>
        <dbReference type="ARBA" id="ARBA00022786"/>
    </source>
</evidence>
<dbReference type="Pfam" id="PF22486">
    <property type="entry name" value="MATH_2"/>
    <property type="match status" value="1"/>
</dbReference>
<dbReference type="PROSITE" id="PS00973">
    <property type="entry name" value="USP_2"/>
    <property type="match status" value="1"/>
</dbReference>
<dbReference type="AlphaFoldDB" id="A0A8J1U9N9"/>
<reference evidence="14" key="1">
    <citation type="submission" date="2022-03" db="EMBL/GenBank/DDBJ databases">
        <authorList>
            <person name="Martin C."/>
        </authorList>
    </citation>
    <scope>NUCLEOTIDE SEQUENCE</scope>
</reference>
<evidence type="ECO:0000256" key="6">
    <source>
        <dbReference type="ARBA" id="ARBA00022670"/>
    </source>
</evidence>
<name>A0A8J1U9N9_OWEFU</name>
<feature type="compositionally biased region" description="Acidic residues" evidence="13">
    <location>
        <begin position="16"/>
        <end position="25"/>
    </location>
</feature>
<dbReference type="InterPro" id="IPR038765">
    <property type="entry name" value="Papain-like_cys_pep_sf"/>
</dbReference>
<dbReference type="SMART" id="SM00061">
    <property type="entry name" value="MATH"/>
    <property type="match status" value="1"/>
</dbReference>
<evidence type="ECO:0000256" key="11">
    <source>
        <dbReference type="ARBA" id="ARBA00031500"/>
    </source>
</evidence>
<evidence type="ECO:0000256" key="13">
    <source>
        <dbReference type="SAM" id="MobiDB-lite"/>
    </source>
</evidence>
<evidence type="ECO:0000313" key="14">
    <source>
        <dbReference type="EMBL" id="CAH1795048.1"/>
    </source>
</evidence>